<dbReference type="GO" id="GO:1990757">
    <property type="term" value="F:ubiquitin ligase activator activity"/>
    <property type="evidence" value="ECO:0007669"/>
    <property type="project" value="TreeGrafter"/>
</dbReference>
<dbReference type="GO" id="GO:1905786">
    <property type="term" value="P:positive regulation of anaphase-promoting complex-dependent catabolic process"/>
    <property type="evidence" value="ECO:0007669"/>
    <property type="project" value="TreeGrafter"/>
</dbReference>
<feature type="repeat" description="WD" evidence="4">
    <location>
        <begin position="409"/>
        <end position="444"/>
    </location>
</feature>
<evidence type="ECO:0000256" key="1">
    <source>
        <dbReference type="ARBA" id="ARBA00006445"/>
    </source>
</evidence>
<dbReference type="GO" id="GO:0031145">
    <property type="term" value="P:anaphase-promoting complex-dependent catabolic process"/>
    <property type="evidence" value="ECO:0007669"/>
    <property type="project" value="TreeGrafter"/>
</dbReference>
<keyword evidence="3" id="KW-0677">Repeat</keyword>
<dbReference type="PANTHER" id="PTHR19918:SF5">
    <property type="entry name" value="MEIOSIS-SPECIFIC APC_C ACTIVATOR PROTEIN AMA1"/>
    <property type="match status" value="1"/>
</dbReference>
<sequence length="616" mass="68888">MQHIKRPYTGGASSTKEIKKLKPIVSKGLGGYDPDRFIPQKTCHRAYKASPSLKKFDIRHFELTDRSPSPERLSSPEFFTDLRNTGHYDSINEDFVTPESSMDQQNMTHDSLSHSSQEQEKHRGFIADSLGFQSPQRVLSFAAPKTSGDHSEDSSYGDSFTGIGSNYYLAVDPLLTALPPGKAMVYLATSAFSKMNQSHSFVKETNKRRPAKRIKSYIPYRVLDAPCLRNDFYSNLVSWSKTTDNVIVGLGCSVYMWSDSKGAIPVLNHDYLNSKRDVVTCVSFCPTSTLFVVGTKQGRLLLYDQEVCVERYKHGQVPPKCLTEYQSITLRGISCVQWHIKSSEDKLLIGEECGDISYLTVRAKTGPFTLEPDVDSTFDSRMQNENAAYPRPRTVLQSHALTFECLAKFQAQAQQVCGISMNEDSSLLAVGGNDNTCTLWDISSIEHPRLCFILPHKAAVKAVAFCPWSKSLLATGGGSKDRTIKFWHTATGTLLHEIQTSGQVTSLIWSTRYKQIVATFGFGDIEDPILITLYSYPQLIPLTQVRTSSPLRVLSAVPSPSMTSICVATNDETIRFYELWNDKQDVINEAQESGLYGSDIIEYVEGIENVHEKMIR</sequence>
<comment type="similarity">
    <text evidence="1">Belongs to the WD repeat CDC20/Fizzy family.</text>
</comment>
<dbReference type="Proteomes" id="UP000019375">
    <property type="component" value="Unassembled WGS sequence"/>
</dbReference>
<dbReference type="InterPro" id="IPR015943">
    <property type="entry name" value="WD40/YVTN_repeat-like_dom_sf"/>
</dbReference>
<evidence type="ECO:0000259" key="5">
    <source>
        <dbReference type="Pfam" id="PF24807"/>
    </source>
</evidence>
<dbReference type="PROSITE" id="PS50082">
    <property type="entry name" value="WD_REPEATS_2"/>
    <property type="match status" value="1"/>
</dbReference>
<dbReference type="GO" id="GO:0005680">
    <property type="term" value="C:anaphase-promoting complex"/>
    <property type="evidence" value="ECO:0007669"/>
    <property type="project" value="TreeGrafter"/>
</dbReference>
<feature type="domain" description="CDC20/Fizzy WD40" evidence="5">
    <location>
        <begin position="331"/>
        <end position="577"/>
    </location>
</feature>
<organism evidence="6 7">
    <name type="scientific">Zygosaccharomyces bailii (strain CLIB 213 / ATCC 58445 / CBS 680 / BCRC 21525 / NBRC 1098 / NCYC 1416 / NRRL Y-2227)</name>
    <dbReference type="NCBI Taxonomy" id="1333698"/>
    <lineage>
        <taxon>Eukaryota</taxon>
        <taxon>Fungi</taxon>
        <taxon>Dikarya</taxon>
        <taxon>Ascomycota</taxon>
        <taxon>Saccharomycotina</taxon>
        <taxon>Saccharomycetes</taxon>
        <taxon>Saccharomycetales</taxon>
        <taxon>Saccharomycetaceae</taxon>
        <taxon>Zygosaccharomyces</taxon>
    </lineage>
</organism>
<dbReference type="OrthoDB" id="10263272at2759"/>
<evidence type="ECO:0000256" key="2">
    <source>
        <dbReference type="ARBA" id="ARBA00022574"/>
    </source>
</evidence>
<dbReference type="Pfam" id="PF24807">
    <property type="entry name" value="WD40_CDC20-Fz"/>
    <property type="match status" value="1"/>
</dbReference>
<dbReference type="SMART" id="SM00320">
    <property type="entry name" value="WD40"/>
    <property type="match status" value="4"/>
</dbReference>
<dbReference type="Gene3D" id="2.130.10.10">
    <property type="entry name" value="YVTN repeat-like/Quinoprotein amine dehydrogenase"/>
    <property type="match status" value="1"/>
</dbReference>
<reference evidence="7" key="1">
    <citation type="journal article" date="2013" name="Genome Announc.">
        <title>Genome sequence of the food spoilage yeast Zygosaccharomyces bailii CLIB 213(T).</title>
        <authorList>
            <person name="Galeote V."/>
            <person name="Bigey F."/>
            <person name="Devillers H."/>
            <person name="Neuveglise C."/>
            <person name="Dequin S."/>
        </authorList>
    </citation>
    <scope>NUCLEOTIDE SEQUENCE [LARGE SCALE GENOMIC DNA]</scope>
    <source>
        <strain evidence="7">CLIB 213 / ATCC 58445 / CBS 680 / CCRC 21525 / NBRC 1098 / NCYC 1416 / NRRL Y-2227</strain>
    </source>
</reference>
<dbReference type="InterPro" id="IPR001680">
    <property type="entry name" value="WD40_rpt"/>
</dbReference>
<name>A0A8J2T4G3_ZYGB2</name>
<dbReference type="PROSITE" id="PS50294">
    <property type="entry name" value="WD_REPEATS_REGION"/>
    <property type="match status" value="1"/>
</dbReference>
<evidence type="ECO:0000313" key="6">
    <source>
        <dbReference type="EMBL" id="CDF87817.1"/>
    </source>
</evidence>
<evidence type="ECO:0000313" key="7">
    <source>
        <dbReference type="Proteomes" id="UP000019375"/>
    </source>
</evidence>
<dbReference type="InterPro" id="IPR033010">
    <property type="entry name" value="Cdc20/Fizzy"/>
</dbReference>
<evidence type="ECO:0000256" key="4">
    <source>
        <dbReference type="PROSITE-ProRule" id="PRU00221"/>
    </source>
</evidence>
<dbReference type="Pfam" id="PF00400">
    <property type="entry name" value="WD40"/>
    <property type="match status" value="1"/>
</dbReference>
<dbReference type="AlphaFoldDB" id="A0A8J2T4G3"/>
<accession>A0A8J2T4G3</accession>
<dbReference type="GO" id="GO:0010997">
    <property type="term" value="F:anaphase-promoting complex binding"/>
    <property type="evidence" value="ECO:0007669"/>
    <property type="project" value="InterPro"/>
</dbReference>
<gene>
    <name evidence="6" type="ORF">BN860_15148g</name>
</gene>
<dbReference type="PANTHER" id="PTHR19918">
    <property type="entry name" value="CELL DIVISION CYCLE 20 CDC20 FIZZY -RELATED"/>
    <property type="match status" value="1"/>
</dbReference>
<keyword evidence="2 4" id="KW-0853">WD repeat</keyword>
<proteinExistence type="inferred from homology"/>
<dbReference type="InterPro" id="IPR036322">
    <property type="entry name" value="WD40_repeat_dom_sf"/>
</dbReference>
<evidence type="ECO:0000256" key="3">
    <source>
        <dbReference type="ARBA" id="ARBA00022737"/>
    </source>
</evidence>
<dbReference type="SUPFAM" id="SSF50978">
    <property type="entry name" value="WD40 repeat-like"/>
    <property type="match status" value="1"/>
</dbReference>
<dbReference type="InterPro" id="IPR056150">
    <property type="entry name" value="WD40_CDC20-Fz"/>
</dbReference>
<dbReference type="EMBL" id="HG316454">
    <property type="protein sequence ID" value="CDF87817.1"/>
    <property type="molecule type" value="Genomic_DNA"/>
</dbReference>
<protein>
    <submittedName>
        <fullName evidence="6">BN860_15148g1_1</fullName>
    </submittedName>
</protein>
<keyword evidence="7" id="KW-1185">Reference proteome</keyword>